<protein>
    <recommendedName>
        <fullName evidence="1">ABC-three component systems C-terminal domain-containing protein</fullName>
    </recommendedName>
</protein>
<name>A0A160PI93_9HYPH</name>
<dbReference type="EMBL" id="AP014809">
    <property type="protein sequence ID" value="BAU91370.1"/>
    <property type="molecule type" value="Genomic_DNA"/>
</dbReference>
<gene>
    <name evidence="2" type="ORF">MPPM_2765</name>
</gene>
<reference evidence="2 3" key="1">
    <citation type="journal article" date="2016" name="Genome Announc.">
        <title>Complete Genome Sequence of Methylobacterium populi P-1M, Isolated from Pink-Pigmented Household Biofilm.</title>
        <authorList>
            <person name="Morohoshi T."/>
            <person name="Ikeda T."/>
        </authorList>
    </citation>
    <scope>NUCLEOTIDE SEQUENCE [LARGE SCALE GENOMIC DNA]</scope>
    <source>
        <strain evidence="2 3">P-1M</strain>
    </source>
</reference>
<feature type="domain" description="ABC-three component systems C-terminal" evidence="1">
    <location>
        <begin position="180"/>
        <end position="304"/>
    </location>
</feature>
<dbReference type="RefSeq" id="WP_063110986.1">
    <property type="nucleotide sequence ID" value="NZ_AP014809.1"/>
</dbReference>
<sequence length="314" mass="35297">MPIPADKQGDWHDALELKLYRTHGEEFENFFATMMEMRHGEEFERVAASGRAGDRKCDGFLHTTAEVFQCYGAAKGGENRKAVNKTLTKKMETDYRGAARHWKRMTRWHMVHNFVDGPTAEPLAKIEELRSANPQHQLHLFGKMSFKKVIFSLEEPDVVRLIGRAATLADFENLQPPEVVAVLHAVVKATSDDLPEDDEPAPVPRDKLRYNAITGAVARKIAMGQTNADIVRAHIVNDPNPLLGITLANEFRRRYKDLDLQDLTSNEVMLGLYDGIVGTGNPTQERDVAAWSLLAYLFTACTVFRDRPPIEVAA</sequence>
<dbReference type="OrthoDB" id="596297at2"/>
<organism evidence="2 3">
    <name type="scientific">Methylorubrum populi</name>
    <dbReference type="NCBI Taxonomy" id="223967"/>
    <lineage>
        <taxon>Bacteria</taxon>
        <taxon>Pseudomonadati</taxon>
        <taxon>Pseudomonadota</taxon>
        <taxon>Alphaproteobacteria</taxon>
        <taxon>Hyphomicrobiales</taxon>
        <taxon>Methylobacteriaceae</taxon>
        <taxon>Methylorubrum</taxon>
    </lineage>
</organism>
<evidence type="ECO:0000313" key="3">
    <source>
        <dbReference type="Proteomes" id="UP000218288"/>
    </source>
</evidence>
<dbReference type="Proteomes" id="UP000218288">
    <property type="component" value="Chromosome"/>
</dbReference>
<evidence type="ECO:0000259" key="1">
    <source>
        <dbReference type="Pfam" id="PF20275"/>
    </source>
</evidence>
<proteinExistence type="predicted"/>
<accession>A0A160PI93</accession>
<dbReference type="InterPro" id="IPR046919">
    <property type="entry name" value="ABC-3C_CTD10"/>
</dbReference>
<dbReference type="Pfam" id="PF20275">
    <property type="entry name" value="CTD10"/>
    <property type="match status" value="1"/>
</dbReference>
<dbReference type="AlphaFoldDB" id="A0A160PI93"/>
<evidence type="ECO:0000313" key="2">
    <source>
        <dbReference type="EMBL" id="BAU91370.1"/>
    </source>
</evidence>